<comment type="similarity">
    <text evidence="1">Belongs to the bacterial ribosomal protein bL28 family.</text>
</comment>
<protein>
    <recommendedName>
        <fullName evidence="4">Large ribosomal subunit protein bL28m</fullName>
    </recommendedName>
</protein>
<dbReference type="GO" id="GO:0005762">
    <property type="term" value="C:mitochondrial large ribosomal subunit"/>
    <property type="evidence" value="ECO:0007669"/>
    <property type="project" value="TreeGrafter"/>
</dbReference>
<evidence type="ECO:0000256" key="1">
    <source>
        <dbReference type="ARBA" id="ARBA00008760"/>
    </source>
</evidence>
<evidence type="ECO:0000313" key="5">
    <source>
        <dbReference type="EMBL" id="KAK4536780.1"/>
    </source>
</evidence>
<dbReference type="PANTHER" id="PTHR13528">
    <property type="entry name" value="39S RIBOSOMAL PROTEIN L28, MITOCHONDRIAL"/>
    <property type="match status" value="1"/>
</dbReference>
<keyword evidence="3" id="KW-0687">Ribonucleoprotein</keyword>
<reference evidence="5 6" key="1">
    <citation type="submission" date="2022-07" db="EMBL/GenBank/DDBJ databases">
        <title>Genome-wide signatures of adaptation to extreme environments.</title>
        <authorList>
            <person name="Cho C.H."/>
            <person name="Yoon H.S."/>
        </authorList>
    </citation>
    <scope>NUCLEOTIDE SEQUENCE [LARGE SCALE GENOMIC DNA]</scope>
    <source>
        <strain evidence="5 6">DBV 063 E5</strain>
    </source>
</reference>
<evidence type="ECO:0000256" key="3">
    <source>
        <dbReference type="ARBA" id="ARBA00023274"/>
    </source>
</evidence>
<evidence type="ECO:0000256" key="4">
    <source>
        <dbReference type="ARBA" id="ARBA00035269"/>
    </source>
</evidence>
<keyword evidence="2" id="KW-0689">Ribosomal protein</keyword>
<evidence type="ECO:0000313" key="6">
    <source>
        <dbReference type="Proteomes" id="UP001301350"/>
    </source>
</evidence>
<proteinExistence type="inferred from homology"/>
<dbReference type="HAMAP" id="MF_00373">
    <property type="entry name" value="Ribosomal_bL28"/>
    <property type="match status" value="1"/>
</dbReference>
<dbReference type="Gene3D" id="2.30.170.40">
    <property type="entry name" value="Ribosomal protein L28/L24"/>
    <property type="match status" value="1"/>
</dbReference>
<dbReference type="SUPFAM" id="SSF143800">
    <property type="entry name" value="L28p-like"/>
    <property type="match status" value="1"/>
</dbReference>
<dbReference type="InterPro" id="IPR037147">
    <property type="entry name" value="Ribosomal_bL28_sf"/>
</dbReference>
<dbReference type="GO" id="GO:0003735">
    <property type="term" value="F:structural constituent of ribosome"/>
    <property type="evidence" value="ECO:0007669"/>
    <property type="project" value="InterPro"/>
</dbReference>
<dbReference type="Proteomes" id="UP001301350">
    <property type="component" value="Unassembled WGS sequence"/>
</dbReference>
<dbReference type="InterPro" id="IPR026569">
    <property type="entry name" value="Ribosomal_bL28"/>
</dbReference>
<organism evidence="5 6">
    <name type="scientific">Cyanidium caldarium</name>
    <name type="common">Red alga</name>
    <dbReference type="NCBI Taxonomy" id="2771"/>
    <lineage>
        <taxon>Eukaryota</taxon>
        <taxon>Rhodophyta</taxon>
        <taxon>Bangiophyceae</taxon>
        <taxon>Cyanidiales</taxon>
        <taxon>Cyanidiaceae</taxon>
        <taxon>Cyanidium</taxon>
    </lineage>
</organism>
<sequence>MSSKAHTMLRRFRGLYGGRHIQFGNQISHAENKTRRCWKPNVLRKRLYSAVLDRWFRFRMTAAALKTMQKHGGLDQYLLRSRDDELLYDRAIRLRESIRQVLLAHREARENAAAYAPDSDTSPSSPSVK</sequence>
<dbReference type="Pfam" id="PF00830">
    <property type="entry name" value="Ribosomal_L28"/>
    <property type="match status" value="1"/>
</dbReference>
<dbReference type="FunFam" id="2.30.170.40:FF:000003">
    <property type="entry name" value="54S ribosomal protein L24"/>
    <property type="match status" value="1"/>
</dbReference>
<accession>A0AAV9IWS5</accession>
<dbReference type="AlphaFoldDB" id="A0AAV9IWS5"/>
<dbReference type="PANTHER" id="PTHR13528:SF2">
    <property type="entry name" value="LARGE RIBOSOMAL SUBUNIT PROTEIN BL28M"/>
    <property type="match status" value="1"/>
</dbReference>
<dbReference type="EMBL" id="JANCYW010000009">
    <property type="protein sequence ID" value="KAK4536780.1"/>
    <property type="molecule type" value="Genomic_DNA"/>
</dbReference>
<gene>
    <name evidence="5" type="ORF">CDCA_CDCA09G2805</name>
</gene>
<comment type="caution">
    <text evidence="5">The sequence shown here is derived from an EMBL/GenBank/DDBJ whole genome shotgun (WGS) entry which is preliminary data.</text>
</comment>
<evidence type="ECO:0000256" key="2">
    <source>
        <dbReference type="ARBA" id="ARBA00022980"/>
    </source>
</evidence>
<keyword evidence="6" id="KW-1185">Reference proteome</keyword>
<dbReference type="InterPro" id="IPR034704">
    <property type="entry name" value="Ribosomal_bL28/bL31-like_sf"/>
</dbReference>
<name>A0AAV9IWS5_CYACA</name>